<dbReference type="Pfam" id="PF01418">
    <property type="entry name" value="HTH_6"/>
    <property type="match status" value="1"/>
</dbReference>
<dbReference type="EMBL" id="JACWEZ010000001">
    <property type="protein sequence ID" value="MBD1221111.1"/>
    <property type="molecule type" value="Genomic_DNA"/>
</dbReference>
<evidence type="ECO:0000313" key="6">
    <source>
        <dbReference type="EMBL" id="APC49446.1"/>
    </source>
</evidence>
<protein>
    <submittedName>
        <fullName evidence="6 7">RpiR family transcriptional regulator</fullName>
    </submittedName>
</protein>
<dbReference type="InterPro" id="IPR035472">
    <property type="entry name" value="RpiR-like_SIS"/>
</dbReference>
<dbReference type="CDD" id="cd05013">
    <property type="entry name" value="SIS_RpiR"/>
    <property type="match status" value="1"/>
</dbReference>
<dbReference type="AlphaFoldDB" id="A0AAC9J0Q3"/>
<organism evidence="6 8">
    <name type="scientific">Virgibacillus halodenitrificans</name>
    <name type="common">Bacillus halodenitrificans</name>
    <dbReference type="NCBI Taxonomy" id="1482"/>
    <lineage>
        <taxon>Bacteria</taxon>
        <taxon>Bacillati</taxon>
        <taxon>Bacillota</taxon>
        <taxon>Bacilli</taxon>
        <taxon>Bacillales</taxon>
        <taxon>Bacillaceae</taxon>
        <taxon>Virgibacillus</taxon>
    </lineage>
</organism>
<dbReference type="PROSITE" id="PS51464">
    <property type="entry name" value="SIS"/>
    <property type="match status" value="1"/>
</dbReference>
<dbReference type="Proteomes" id="UP000182945">
    <property type="component" value="Chromosome"/>
</dbReference>
<dbReference type="RefSeq" id="WP_019375967.1">
    <property type="nucleotide sequence ID" value="NZ_CP017962.1"/>
</dbReference>
<dbReference type="GO" id="GO:0003700">
    <property type="term" value="F:DNA-binding transcription factor activity"/>
    <property type="evidence" value="ECO:0007669"/>
    <property type="project" value="InterPro"/>
</dbReference>
<dbReference type="InterPro" id="IPR009057">
    <property type="entry name" value="Homeodomain-like_sf"/>
</dbReference>
<dbReference type="InterPro" id="IPR047640">
    <property type="entry name" value="RpiR-like"/>
</dbReference>
<feature type="domain" description="HTH rpiR-type" evidence="4">
    <location>
        <begin position="4"/>
        <end position="80"/>
    </location>
</feature>
<dbReference type="EMBL" id="CP017962">
    <property type="protein sequence ID" value="APC49446.1"/>
    <property type="molecule type" value="Genomic_DNA"/>
</dbReference>
<dbReference type="Proteomes" id="UP000621631">
    <property type="component" value="Unassembled WGS sequence"/>
</dbReference>
<keyword evidence="1" id="KW-0805">Transcription regulation</keyword>
<sequence length="293" mass="31898">MSTTGGIVILKEMLPKLAPSEKKIATYIINNPQEAISLTVNELAKKSATSGAAVIRLCKSLDLKGYQDLKLRIAGDLRKPGDHVGYQDIQPNESANSIIKKMIDNTIQTVRETADMLNKDELQKAVDILRASRRIHFIGVGASSIAAEDAQQKFLRIDKTAYAFKDMHMAATLVANAEEKDVVVGISFSGETPEIAKILQLAKENKVTTISLTKYGRSTVAEQADVNLYTSASSEPTFRSGATSSRLAQLQVVDILFMCVASMQYEETVKHLGATRDAVDFLTMNGNGNNKKG</sequence>
<evidence type="ECO:0000313" key="9">
    <source>
        <dbReference type="Proteomes" id="UP000621631"/>
    </source>
</evidence>
<gene>
    <name evidence="6" type="ORF">BME96_15135</name>
    <name evidence="7" type="ORF">IC602_00625</name>
</gene>
<keyword evidence="2" id="KW-0238">DNA-binding</keyword>
<evidence type="ECO:0000256" key="1">
    <source>
        <dbReference type="ARBA" id="ARBA00023015"/>
    </source>
</evidence>
<dbReference type="InterPro" id="IPR000281">
    <property type="entry name" value="HTH_RpiR"/>
</dbReference>
<dbReference type="Pfam" id="PF01380">
    <property type="entry name" value="SIS"/>
    <property type="match status" value="1"/>
</dbReference>
<dbReference type="Gene3D" id="1.10.10.10">
    <property type="entry name" value="Winged helix-like DNA-binding domain superfamily/Winged helix DNA-binding domain"/>
    <property type="match status" value="1"/>
</dbReference>
<dbReference type="PROSITE" id="PS51071">
    <property type="entry name" value="HTH_RPIR"/>
    <property type="match status" value="1"/>
</dbReference>
<evidence type="ECO:0000313" key="8">
    <source>
        <dbReference type="Proteomes" id="UP000182945"/>
    </source>
</evidence>
<proteinExistence type="predicted"/>
<dbReference type="InterPro" id="IPR046348">
    <property type="entry name" value="SIS_dom_sf"/>
</dbReference>
<dbReference type="Gene3D" id="3.40.50.10490">
    <property type="entry name" value="Glucose-6-phosphate isomerase like protein, domain 1"/>
    <property type="match status" value="1"/>
</dbReference>
<accession>A0AAC9J0Q3</accession>
<dbReference type="GeneID" id="71515744"/>
<dbReference type="InterPro" id="IPR001347">
    <property type="entry name" value="SIS_dom"/>
</dbReference>
<dbReference type="PANTHER" id="PTHR30514:SF10">
    <property type="entry name" value="MURR_RPIR FAMILY TRANSCRIPTIONAL REGULATOR"/>
    <property type="match status" value="1"/>
</dbReference>
<evidence type="ECO:0000256" key="3">
    <source>
        <dbReference type="ARBA" id="ARBA00023163"/>
    </source>
</evidence>
<dbReference type="SUPFAM" id="SSF53697">
    <property type="entry name" value="SIS domain"/>
    <property type="match status" value="1"/>
</dbReference>
<dbReference type="PANTHER" id="PTHR30514">
    <property type="entry name" value="GLUCOKINASE"/>
    <property type="match status" value="1"/>
</dbReference>
<dbReference type="SUPFAM" id="SSF46689">
    <property type="entry name" value="Homeodomain-like"/>
    <property type="match status" value="1"/>
</dbReference>
<evidence type="ECO:0000259" key="5">
    <source>
        <dbReference type="PROSITE" id="PS51464"/>
    </source>
</evidence>
<keyword evidence="3" id="KW-0804">Transcription</keyword>
<evidence type="ECO:0000256" key="2">
    <source>
        <dbReference type="ARBA" id="ARBA00023125"/>
    </source>
</evidence>
<evidence type="ECO:0000259" key="4">
    <source>
        <dbReference type="PROSITE" id="PS51071"/>
    </source>
</evidence>
<dbReference type="GO" id="GO:1901135">
    <property type="term" value="P:carbohydrate derivative metabolic process"/>
    <property type="evidence" value="ECO:0007669"/>
    <property type="project" value="InterPro"/>
</dbReference>
<keyword evidence="9" id="KW-1185">Reference proteome</keyword>
<name>A0AAC9J0Q3_VIRHA</name>
<dbReference type="KEGG" id="vhl:BME96_15135"/>
<dbReference type="GO" id="GO:0003677">
    <property type="term" value="F:DNA binding"/>
    <property type="evidence" value="ECO:0007669"/>
    <property type="project" value="UniProtKB-KW"/>
</dbReference>
<reference evidence="6 8" key="1">
    <citation type="submission" date="2016-11" db="EMBL/GenBank/DDBJ databases">
        <title>Complete genome sequencing of Virgibacillus halodenitrificans PDB-F2.</title>
        <authorList>
            <person name="Sun Z."/>
            <person name="Zhou Y."/>
            <person name="Li H."/>
        </authorList>
    </citation>
    <scope>NUCLEOTIDE SEQUENCE [LARGE SCALE GENOMIC DNA]</scope>
    <source>
        <strain evidence="6 8">PDB-F2</strain>
    </source>
</reference>
<dbReference type="GO" id="GO:0097367">
    <property type="term" value="F:carbohydrate derivative binding"/>
    <property type="evidence" value="ECO:0007669"/>
    <property type="project" value="InterPro"/>
</dbReference>
<feature type="domain" description="SIS" evidence="5">
    <location>
        <begin position="125"/>
        <end position="266"/>
    </location>
</feature>
<reference evidence="7 9" key="2">
    <citation type="submission" date="2020-09" db="EMBL/GenBank/DDBJ databases">
        <title>Draft Genome Sequences of Oil-Oxidizing Bacteria Halomonas titanicae, Marinobacter lutaoensis, and Virgibacillus halodenitrificans Isolated from Highly Saline Environments.</title>
        <authorList>
            <person name="Grouzdev D.S."/>
            <person name="Sokolova D.S."/>
            <person name="Semenova E.M."/>
            <person name="Borzenkov I.A."/>
            <person name="Bidzhieva S.K."/>
            <person name="Poltaraus A.B."/>
            <person name="Nazina T.N."/>
        </authorList>
    </citation>
    <scope>NUCLEOTIDE SEQUENCE [LARGE SCALE GENOMIC DNA]</scope>
    <source>
        <strain evidence="7 9">VKM B-3472D</strain>
    </source>
</reference>
<dbReference type="InterPro" id="IPR036388">
    <property type="entry name" value="WH-like_DNA-bd_sf"/>
</dbReference>
<evidence type="ECO:0000313" key="7">
    <source>
        <dbReference type="EMBL" id="MBD1221111.1"/>
    </source>
</evidence>